<proteinExistence type="predicted"/>
<gene>
    <name evidence="1" type="ORF">SAMN02787118_13549</name>
</gene>
<dbReference type="EMBL" id="FONR01000035">
    <property type="protein sequence ID" value="SFG96969.1"/>
    <property type="molecule type" value="Genomic_DNA"/>
</dbReference>
<sequence length="46" mass="4839">MRGPSSGRWEPWLLTAAAAAAVLGVLRPDLYADAVDHVVTTLVGHP</sequence>
<dbReference type="Proteomes" id="UP000181942">
    <property type="component" value="Unassembled WGS sequence"/>
</dbReference>
<evidence type="ECO:0000313" key="2">
    <source>
        <dbReference type="Proteomes" id="UP000181942"/>
    </source>
</evidence>
<accession>A0A1I2W8L5</accession>
<reference evidence="1 2" key="1">
    <citation type="submission" date="2016-10" db="EMBL/GenBank/DDBJ databases">
        <authorList>
            <person name="de Groot N.N."/>
        </authorList>
    </citation>
    <scope>NUCLEOTIDE SEQUENCE [LARGE SCALE GENOMIC DNA]</scope>
    <source>
        <strain evidence="1 2">OK461</strain>
    </source>
</reference>
<evidence type="ECO:0000313" key="1">
    <source>
        <dbReference type="EMBL" id="SFG96969.1"/>
    </source>
</evidence>
<dbReference type="AlphaFoldDB" id="A0A1I2W8L5"/>
<organism evidence="1 2">
    <name type="scientific">Streptomyces mirabilis</name>
    <dbReference type="NCBI Taxonomy" id="68239"/>
    <lineage>
        <taxon>Bacteria</taxon>
        <taxon>Bacillati</taxon>
        <taxon>Actinomycetota</taxon>
        <taxon>Actinomycetes</taxon>
        <taxon>Kitasatosporales</taxon>
        <taxon>Streptomycetaceae</taxon>
        <taxon>Streptomyces</taxon>
    </lineage>
</organism>
<name>A0A1I2W8L5_9ACTN</name>
<dbReference type="RefSeq" id="WP_177324367.1">
    <property type="nucleotide sequence ID" value="NZ_BMUQ01000001.1"/>
</dbReference>
<protein>
    <submittedName>
        <fullName evidence="1">Uncharacterized protein</fullName>
    </submittedName>
</protein>